<comment type="caution">
    <text evidence="7">The sequence shown here is derived from an EMBL/GenBank/DDBJ whole genome shotgun (WGS) entry which is preliminary data.</text>
</comment>
<feature type="non-terminal residue" evidence="7">
    <location>
        <position position="297"/>
    </location>
</feature>
<sequence>LPKVQFDFDPETYEEMEIRISRQEAVKKSFMHGWSGYKKYALGADELKPLTNKPNNPFGGLGATMIDSLSTMLIMGLEEEVHEMLPLIDKIQVMVNEPLSVFETIIRYMGGLISAYELYNHPARHILLNKAEEIGFALLPAFDTPYGIPHYRFNPVRRHSASNTTFLADAASIQLEFFALSLHTENPVFAEKAQAITDFLRSTNDTHGKIIPGLFPNNIDIQNAQISFGAMGDSAYEYFLKEHIFVDGRTSLYADLYQEAIDNMKSRMLAQVPGQKLLFLPPYEPQAKRRRYSMDHL</sequence>
<dbReference type="PRINTS" id="PR00747">
    <property type="entry name" value="GLYHDRLASE47"/>
</dbReference>
<evidence type="ECO:0000256" key="1">
    <source>
        <dbReference type="ARBA" id="ARBA00001913"/>
    </source>
</evidence>
<comment type="cofactor">
    <cofactor evidence="1">
        <name>Ca(2+)</name>
        <dbReference type="ChEBI" id="CHEBI:29108"/>
    </cofactor>
</comment>
<dbReference type="GO" id="GO:0016020">
    <property type="term" value="C:membrane"/>
    <property type="evidence" value="ECO:0007669"/>
    <property type="project" value="InterPro"/>
</dbReference>
<dbReference type="PANTHER" id="PTHR11742">
    <property type="entry name" value="MANNOSYL-OLIGOSACCHARIDE ALPHA-1,2-MANNOSIDASE-RELATED"/>
    <property type="match status" value="1"/>
</dbReference>
<evidence type="ECO:0000256" key="3">
    <source>
        <dbReference type="ARBA" id="ARBA00007658"/>
    </source>
</evidence>
<dbReference type="InterPro" id="IPR036026">
    <property type="entry name" value="Seven-hairpin_glycosidases"/>
</dbReference>
<dbReference type="InterPro" id="IPR050749">
    <property type="entry name" value="Glycosyl_Hydrolase_47"/>
</dbReference>
<evidence type="ECO:0000256" key="5">
    <source>
        <dbReference type="ARBA" id="ARBA00023157"/>
    </source>
</evidence>
<dbReference type="EMBL" id="PJQM01005983">
    <property type="protein sequence ID" value="RCH80481.1"/>
    <property type="molecule type" value="Genomic_DNA"/>
</dbReference>
<dbReference type="Pfam" id="PF01532">
    <property type="entry name" value="Glyco_hydro_47"/>
    <property type="match status" value="1"/>
</dbReference>
<dbReference type="GO" id="GO:0005783">
    <property type="term" value="C:endoplasmic reticulum"/>
    <property type="evidence" value="ECO:0007669"/>
    <property type="project" value="TreeGrafter"/>
</dbReference>
<gene>
    <name evidence="7" type="ORF">CU098_006386</name>
</gene>
<evidence type="ECO:0000313" key="8">
    <source>
        <dbReference type="Proteomes" id="UP000253551"/>
    </source>
</evidence>
<dbReference type="GO" id="GO:0005975">
    <property type="term" value="P:carbohydrate metabolic process"/>
    <property type="evidence" value="ECO:0007669"/>
    <property type="project" value="InterPro"/>
</dbReference>
<evidence type="ECO:0000256" key="2">
    <source>
        <dbReference type="ARBA" id="ARBA00004922"/>
    </source>
</evidence>
<evidence type="ECO:0000313" key="7">
    <source>
        <dbReference type="EMBL" id="RCH80481.1"/>
    </source>
</evidence>
<feature type="non-terminal residue" evidence="7">
    <location>
        <position position="1"/>
    </location>
</feature>
<dbReference type="STRING" id="4846.A0A367ISL4"/>
<evidence type="ECO:0000256" key="6">
    <source>
        <dbReference type="RuleBase" id="RU361193"/>
    </source>
</evidence>
<dbReference type="GO" id="GO:0036503">
    <property type="term" value="P:ERAD pathway"/>
    <property type="evidence" value="ECO:0007669"/>
    <property type="project" value="UniProtKB-ARBA"/>
</dbReference>
<dbReference type="InterPro" id="IPR012341">
    <property type="entry name" value="6hp_glycosidase-like_sf"/>
</dbReference>
<dbReference type="PANTHER" id="PTHR11742:SF103">
    <property type="entry name" value="ENDOPLASMIC RETICULUM MANNOSIDASE MNL2-RELATED"/>
    <property type="match status" value="1"/>
</dbReference>
<keyword evidence="6" id="KW-0326">Glycosidase</keyword>
<keyword evidence="5" id="KW-1015">Disulfide bond</keyword>
<evidence type="ECO:0000256" key="4">
    <source>
        <dbReference type="ARBA" id="ARBA00022801"/>
    </source>
</evidence>
<organism evidence="7 8">
    <name type="scientific">Rhizopus stolonifer</name>
    <name type="common">Rhizopus nigricans</name>
    <dbReference type="NCBI Taxonomy" id="4846"/>
    <lineage>
        <taxon>Eukaryota</taxon>
        <taxon>Fungi</taxon>
        <taxon>Fungi incertae sedis</taxon>
        <taxon>Mucoromycota</taxon>
        <taxon>Mucoromycotina</taxon>
        <taxon>Mucoromycetes</taxon>
        <taxon>Mucorales</taxon>
        <taxon>Mucorineae</taxon>
        <taxon>Rhizopodaceae</taxon>
        <taxon>Rhizopus</taxon>
    </lineage>
</organism>
<dbReference type="Gene3D" id="1.50.10.10">
    <property type="match status" value="1"/>
</dbReference>
<dbReference type="EC" id="3.2.1.-" evidence="6"/>
<protein>
    <recommendedName>
        <fullName evidence="6">alpha-1,2-Mannosidase</fullName>
        <ecNumber evidence="6">3.2.1.-</ecNumber>
    </recommendedName>
</protein>
<keyword evidence="8" id="KW-1185">Reference proteome</keyword>
<reference evidence="7 8" key="1">
    <citation type="journal article" date="2018" name="G3 (Bethesda)">
        <title>Phylogenetic and Phylogenomic Definition of Rhizopus Species.</title>
        <authorList>
            <person name="Gryganskyi A.P."/>
            <person name="Golan J."/>
            <person name="Dolatabadi S."/>
            <person name="Mondo S."/>
            <person name="Robb S."/>
            <person name="Idnurm A."/>
            <person name="Muszewska A."/>
            <person name="Steczkiewicz K."/>
            <person name="Masonjones S."/>
            <person name="Liao H.L."/>
            <person name="Gajdeczka M.T."/>
            <person name="Anike F."/>
            <person name="Vuek A."/>
            <person name="Anishchenko I.M."/>
            <person name="Voigt K."/>
            <person name="de Hoog G.S."/>
            <person name="Smith M.E."/>
            <person name="Heitman J."/>
            <person name="Vilgalys R."/>
            <person name="Stajich J.E."/>
        </authorList>
    </citation>
    <scope>NUCLEOTIDE SEQUENCE [LARGE SCALE GENOMIC DNA]</scope>
    <source>
        <strain evidence="7 8">LSU 92-RS-03</strain>
    </source>
</reference>
<comment type="similarity">
    <text evidence="3 6">Belongs to the glycosyl hydrolase 47 family.</text>
</comment>
<dbReference type="Proteomes" id="UP000253551">
    <property type="component" value="Unassembled WGS sequence"/>
</dbReference>
<dbReference type="InterPro" id="IPR001382">
    <property type="entry name" value="Glyco_hydro_47"/>
</dbReference>
<proteinExistence type="inferred from homology"/>
<name>A0A367ISL4_RHIST</name>
<dbReference type="SUPFAM" id="SSF48225">
    <property type="entry name" value="Seven-hairpin glycosidases"/>
    <property type="match status" value="1"/>
</dbReference>
<dbReference type="GO" id="GO:0005509">
    <property type="term" value="F:calcium ion binding"/>
    <property type="evidence" value="ECO:0007669"/>
    <property type="project" value="InterPro"/>
</dbReference>
<dbReference type="GO" id="GO:0004571">
    <property type="term" value="F:mannosyl-oligosaccharide 1,2-alpha-mannosidase activity"/>
    <property type="evidence" value="ECO:0007669"/>
    <property type="project" value="InterPro"/>
</dbReference>
<dbReference type="AlphaFoldDB" id="A0A367ISL4"/>
<dbReference type="OrthoDB" id="8118055at2759"/>
<comment type="pathway">
    <text evidence="2">Protein modification; protein glycosylation.</text>
</comment>
<accession>A0A367ISL4</accession>
<keyword evidence="4 6" id="KW-0378">Hydrolase</keyword>